<evidence type="ECO:0000256" key="1">
    <source>
        <dbReference type="SAM" id="MobiDB-lite"/>
    </source>
</evidence>
<feature type="region of interest" description="Disordered" evidence="1">
    <location>
        <begin position="100"/>
        <end position="292"/>
    </location>
</feature>
<dbReference type="RefSeq" id="WP_162317198.1">
    <property type="nucleotide sequence ID" value="NZ_JAHQXF010000001.1"/>
</dbReference>
<comment type="caution">
    <text evidence="2">The sequence shown here is derived from an EMBL/GenBank/DDBJ whole genome shotgun (WGS) entry which is preliminary data.</text>
</comment>
<feature type="compositionally biased region" description="Polar residues" evidence="1">
    <location>
        <begin position="261"/>
        <end position="270"/>
    </location>
</feature>
<reference evidence="2 3" key="1">
    <citation type="submission" date="2021-06" db="EMBL/GenBank/DDBJ databases">
        <title>New haloarchaea isolates fom saline soil.</title>
        <authorList>
            <person name="Duran-Viseras A."/>
            <person name="Sanchez-Porro C.S."/>
            <person name="Ventosa A."/>
        </authorList>
    </citation>
    <scope>NUCLEOTIDE SEQUENCE [LARGE SCALE GENOMIC DNA]</scope>
    <source>
        <strain evidence="2 3">JCM 183640</strain>
    </source>
</reference>
<proteinExistence type="predicted"/>
<protein>
    <submittedName>
        <fullName evidence="2">Uncharacterized protein</fullName>
    </submittedName>
</protein>
<accession>A0A8J7Y4L6</accession>
<feature type="compositionally biased region" description="Acidic residues" evidence="1">
    <location>
        <begin position="43"/>
        <end position="53"/>
    </location>
</feature>
<sequence>MTEDTDERPMEDRVEQLLRAVREELGDGESDEEPSSSLRDVAAEADDLIESADTEALLEATGTDLPEGSGPETIPKALSESDPESVAELRTLFLLSELSETGDDAAAEPLEELRELTAPEDATAAVEDEGQGESETEGEADERADEAADEDRSGTAGESEAESEPEAEGSGAPDASSDADGDESTDPMSQFGEELDVELTSSLEDFREEIEAAQSSLRDQLTESDESDETSTAESDDTDETPTAENDDTDTAADPGHRRSTFSSVPSANRSDMRQPRRLSTLQPSSADDDEE</sequence>
<feature type="region of interest" description="Disordered" evidence="1">
    <location>
        <begin position="21"/>
        <end position="85"/>
    </location>
</feature>
<dbReference type="OrthoDB" id="385268at2157"/>
<feature type="compositionally biased region" description="Acidic residues" evidence="1">
    <location>
        <begin position="222"/>
        <end position="251"/>
    </location>
</feature>
<keyword evidence="3" id="KW-1185">Reference proteome</keyword>
<dbReference type="AlphaFoldDB" id="A0A8J7Y4L6"/>
<evidence type="ECO:0000313" key="3">
    <source>
        <dbReference type="Proteomes" id="UP000766550"/>
    </source>
</evidence>
<gene>
    <name evidence="2" type="ORF">KTS45_07875</name>
</gene>
<feature type="compositionally biased region" description="Acidic residues" evidence="1">
    <location>
        <begin position="100"/>
        <end position="110"/>
    </location>
</feature>
<name>A0A8J7Y4L6_9EURY</name>
<dbReference type="EMBL" id="JAHQXF010000001">
    <property type="protein sequence ID" value="MBV0924122.1"/>
    <property type="molecule type" value="Genomic_DNA"/>
</dbReference>
<organism evidence="2 3">
    <name type="scientific">Haloarcula limicola</name>
    <dbReference type="NCBI Taxonomy" id="1429915"/>
    <lineage>
        <taxon>Archaea</taxon>
        <taxon>Methanobacteriati</taxon>
        <taxon>Methanobacteriota</taxon>
        <taxon>Stenosarchaea group</taxon>
        <taxon>Halobacteria</taxon>
        <taxon>Halobacteriales</taxon>
        <taxon>Haloarculaceae</taxon>
        <taxon>Haloarcula</taxon>
    </lineage>
</organism>
<evidence type="ECO:0000313" key="2">
    <source>
        <dbReference type="EMBL" id="MBV0924122.1"/>
    </source>
</evidence>
<feature type="compositionally biased region" description="Acidic residues" evidence="1">
    <location>
        <begin position="126"/>
        <end position="149"/>
    </location>
</feature>
<dbReference type="Proteomes" id="UP000766550">
    <property type="component" value="Unassembled WGS sequence"/>
</dbReference>